<feature type="repeat" description="ANK" evidence="3">
    <location>
        <begin position="52"/>
        <end position="76"/>
    </location>
</feature>
<dbReference type="AlphaFoldDB" id="A0A7S3EVR5"/>
<gene>
    <name evidence="4" type="ORF">HERI1096_LOCUS9130</name>
</gene>
<dbReference type="InterPro" id="IPR036770">
    <property type="entry name" value="Ankyrin_rpt-contain_sf"/>
</dbReference>
<evidence type="ECO:0000313" key="4">
    <source>
        <dbReference type="EMBL" id="CAE0108470.1"/>
    </source>
</evidence>
<evidence type="ECO:0000256" key="2">
    <source>
        <dbReference type="ARBA" id="ARBA00023043"/>
    </source>
</evidence>
<feature type="repeat" description="ANK" evidence="3">
    <location>
        <begin position="19"/>
        <end position="51"/>
    </location>
</feature>
<feature type="repeat" description="ANK" evidence="3">
    <location>
        <begin position="118"/>
        <end position="150"/>
    </location>
</feature>
<feature type="repeat" description="ANK" evidence="3">
    <location>
        <begin position="86"/>
        <end position="118"/>
    </location>
</feature>
<reference evidence="4" key="1">
    <citation type="submission" date="2021-01" db="EMBL/GenBank/DDBJ databases">
        <authorList>
            <person name="Corre E."/>
            <person name="Pelletier E."/>
            <person name="Niang G."/>
            <person name="Scheremetjew M."/>
            <person name="Finn R."/>
            <person name="Kale V."/>
            <person name="Holt S."/>
            <person name="Cochrane G."/>
            <person name="Meng A."/>
            <person name="Brown T."/>
            <person name="Cohen L."/>
        </authorList>
    </citation>
    <scope>NUCLEOTIDE SEQUENCE</scope>
    <source>
        <strain evidence="4">CCMP281</strain>
    </source>
</reference>
<dbReference type="PRINTS" id="PR01415">
    <property type="entry name" value="ANKYRIN"/>
</dbReference>
<evidence type="ECO:0000256" key="3">
    <source>
        <dbReference type="PROSITE-ProRule" id="PRU00023"/>
    </source>
</evidence>
<evidence type="ECO:0000256" key="1">
    <source>
        <dbReference type="ARBA" id="ARBA00022737"/>
    </source>
</evidence>
<dbReference type="InterPro" id="IPR002110">
    <property type="entry name" value="Ankyrin_rpt"/>
</dbReference>
<dbReference type="PROSITE" id="PS50297">
    <property type="entry name" value="ANK_REP_REGION"/>
    <property type="match status" value="5"/>
</dbReference>
<dbReference type="PANTHER" id="PTHR24126:SF14">
    <property type="entry name" value="ANK_REP_REGION DOMAIN-CONTAINING PROTEIN"/>
    <property type="match status" value="1"/>
</dbReference>
<dbReference type="Pfam" id="PF12796">
    <property type="entry name" value="Ank_2"/>
    <property type="match status" value="2"/>
</dbReference>
<feature type="repeat" description="ANK" evidence="3">
    <location>
        <begin position="191"/>
        <end position="223"/>
    </location>
</feature>
<dbReference type="PROSITE" id="PS50088">
    <property type="entry name" value="ANK_REPEAT"/>
    <property type="match status" value="5"/>
</dbReference>
<dbReference type="SMART" id="SM00248">
    <property type="entry name" value="ANK"/>
    <property type="match status" value="7"/>
</dbReference>
<protein>
    <submittedName>
        <fullName evidence="4">Uncharacterized protein</fullName>
    </submittedName>
</protein>
<dbReference type="EMBL" id="HBHX01016325">
    <property type="protein sequence ID" value="CAE0108470.1"/>
    <property type="molecule type" value="Transcribed_RNA"/>
</dbReference>
<organism evidence="4">
    <name type="scientific">Haptolina ericina</name>
    <dbReference type="NCBI Taxonomy" id="156174"/>
    <lineage>
        <taxon>Eukaryota</taxon>
        <taxon>Haptista</taxon>
        <taxon>Haptophyta</taxon>
        <taxon>Prymnesiophyceae</taxon>
        <taxon>Prymnesiales</taxon>
        <taxon>Prymnesiaceae</taxon>
        <taxon>Haptolina</taxon>
    </lineage>
</organism>
<dbReference type="SUPFAM" id="SSF48403">
    <property type="entry name" value="Ankyrin repeat"/>
    <property type="match status" value="1"/>
</dbReference>
<dbReference type="Gene3D" id="1.25.40.20">
    <property type="entry name" value="Ankyrin repeat-containing domain"/>
    <property type="match status" value="3"/>
</dbReference>
<sequence length="321" mass="33358">MSEQEVDSKRQRLEAYFEEGSTALMYAAALGHHEVVKLLVKAGADCRLKDKDGQSPLVHAANTGSTKSVQILLEFGNADPNDTTGQGLPLLANAVAAGSEQLAELLIKAGADVNAAEGGVAPLLLAAQAGSTKLIKLLVDQGADVRAKSDSGVTPLMVLSASGNLRGTKVVVEAAKRDLILAEVVDATTENGTAALHTAARQAHTKVVQELVLAGASVGLRDLGGQSALGAAFDGLQAVAKYVEEALQEYSDPNDRKLGNDMLARAAGAHVEVMELLLAQNAEPSLIDKEGNTVDAATIVQTYRSLSRDDSEAIDGSKDEL</sequence>
<dbReference type="PANTHER" id="PTHR24126">
    <property type="entry name" value="ANKYRIN REPEAT, PH AND SEC7 DOMAIN CONTAINING PROTEIN SECG-RELATED"/>
    <property type="match status" value="1"/>
</dbReference>
<name>A0A7S3EVR5_9EUKA</name>
<proteinExistence type="predicted"/>
<keyword evidence="1" id="KW-0677">Repeat</keyword>
<keyword evidence="2 3" id="KW-0040">ANK repeat</keyword>
<accession>A0A7S3EVR5</accession>